<dbReference type="GO" id="GO:0015344">
    <property type="term" value="F:siderophore uptake transmembrane transporter activity"/>
    <property type="evidence" value="ECO:0007669"/>
    <property type="project" value="TreeGrafter"/>
</dbReference>
<keyword evidence="9" id="KW-0472">Membrane</keyword>
<keyword evidence="7" id="KW-0408">Iron</keyword>
<evidence type="ECO:0000256" key="6">
    <source>
        <dbReference type="ARBA" id="ARBA00022729"/>
    </source>
</evidence>
<evidence type="ECO:0000256" key="7">
    <source>
        <dbReference type="ARBA" id="ARBA00023004"/>
    </source>
</evidence>
<accession>A0A2T4DBU5</accession>
<dbReference type="InterPro" id="IPR039426">
    <property type="entry name" value="TonB-dep_rcpt-like"/>
</dbReference>
<keyword evidence="2" id="KW-0813">Transport</keyword>
<organism evidence="11 12">
    <name type="scientific">Marivirga lumbricoides</name>
    <dbReference type="NCBI Taxonomy" id="1046115"/>
    <lineage>
        <taxon>Bacteria</taxon>
        <taxon>Pseudomonadati</taxon>
        <taxon>Bacteroidota</taxon>
        <taxon>Cytophagia</taxon>
        <taxon>Cytophagales</taxon>
        <taxon>Marivirgaceae</taxon>
        <taxon>Marivirga</taxon>
    </lineage>
</organism>
<evidence type="ECO:0000256" key="9">
    <source>
        <dbReference type="ARBA" id="ARBA00023136"/>
    </source>
</evidence>
<keyword evidence="4" id="KW-0410">Iron transport</keyword>
<dbReference type="PANTHER" id="PTHR32552">
    <property type="entry name" value="FERRICHROME IRON RECEPTOR-RELATED"/>
    <property type="match status" value="1"/>
</dbReference>
<sequence>IESVQVQRGVGTSTNGTASYAGSISYESENLNQPNPETTVSLLGGSFNTWQGSAEVKTGLLENKTAFYARMSKTYSDGYRYHSGTDSYSMFFSGGYFGEKDVVKVTGFLGKTKNDLAYSPVPLSLIQQDPKTNVNSSNDNDDFGQSLLQVEHAHFFSGQKSITSSVYYGAAGGDFPYGYDDEGTFTQINYPLYNDHFGAMSYYNEQAGNLDWSAGVHAYTFLRENIEQIVPNYTDPYYQDQSTKNEISVFAKASYQLNNLTAFADVQARFVSLDMEPDPEFLGSDQTIPTYNWQFLNPKVGVTYQLNNWSNV</sequence>
<feature type="non-terminal residue" evidence="11">
    <location>
        <position position="312"/>
    </location>
</feature>
<dbReference type="AlphaFoldDB" id="A0A2T4DBU5"/>
<dbReference type="Gene3D" id="2.40.170.20">
    <property type="entry name" value="TonB-dependent receptor, beta-barrel domain"/>
    <property type="match status" value="1"/>
</dbReference>
<evidence type="ECO:0000256" key="2">
    <source>
        <dbReference type="ARBA" id="ARBA00022448"/>
    </source>
</evidence>
<keyword evidence="10" id="KW-0998">Cell outer membrane</keyword>
<evidence type="ECO:0000256" key="1">
    <source>
        <dbReference type="ARBA" id="ARBA00004571"/>
    </source>
</evidence>
<keyword evidence="6" id="KW-0732">Signal</keyword>
<keyword evidence="3" id="KW-1134">Transmembrane beta strand</keyword>
<reference evidence="11 12" key="1">
    <citation type="submission" date="2018-03" db="EMBL/GenBank/DDBJ databases">
        <title>Cross-interface Injection: A General Nanoliter Liquid Handling Method Applied to Single Cells Genome Amplification Automated Nanoliter Liquid Handling Applied to Single Cell Multiple Displacement Amplification.</title>
        <authorList>
            <person name="Yun J."/>
            <person name="Xu P."/>
            <person name="Xu J."/>
            <person name="Dai X."/>
            <person name="Wang Y."/>
            <person name="Zheng X."/>
            <person name="Cao C."/>
            <person name="Yi Q."/>
            <person name="Zhu Y."/>
            <person name="Wang L."/>
            <person name="Dong Z."/>
            <person name="Huang Y."/>
            <person name="Huang L."/>
            <person name="Du W."/>
        </authorList>
    </citation>
    <scope>NUCLEOTIDE SEQUENCE [LARGE SCALE GENOMIC DNA]</scope>
    <source>
        <strain evidence="11 12">Z-D1-2</strain>
    </source>
</reference>
<evidence type="ECO:0000256" key="4">
    <source>
        <dbReference type="ARBA" id="ARBA00022496"/>
    </source>
</evidence>
<evidence type="ECO:0000313" key="12">
    <source>
        <dbReference type="Proteomes" id="UP000240608"/>
    </source>
</evidence>
<comment type="subcellular location">
    <subcellularLocation>
        <location evidence="1">Cell outer membrane</location>
        <topology evidence="1">Multi-pass membrane protein</topology>
    </subcellularLocation>
</comment>
<protein>
    <recommendedName>
        <fullName evidence="13">TonB-dependent receptor</fullName>
    </recommendedName>
</protein>
<dbReference type="InterPro" id="IPR036942">
    <property type="entry name" value="Beta-barrel_TonB_sf"/>
</dbReference>
<gene>
    <name evidence="11" type="ORF">C9994_15850</name>
</gene>
<dbReference type="PANTHER" id="PTHR32552:SF68">
    <property type="entry name" value="FERRICHROME OUTER MEMBRANE TRANSPORTER_PHAGE RECEPTOR"/>
    <property type="match status" value="1"/>
</dbReference>
<comment type="caution">
    <text evidence="11">The sequence shown here is derived from an EMBL/GenBank/DDBJ whole genome shotgun (WGS) entry which is preliminary data.</text>
</comment>
<feature type="non-terminal residue" evidence="11">
    <location>
        <position position="1"/>
    </location>
</feature>
<dbReference type="Proteomes" id="UP000240608">
    <property type="component" value="Unassembled WGS sequence"/>
</dbReference>
<evidence type="ECO:0000313" key="11">
    <source>
        <dbReference type="EMBL" id="PTB91273.1"/>
    </source>
</evidence>
<keyword evidence="8" id="KW-0406">Ion transport</keyword>
<dbReference type="GO" id="GO:0009279">
    <property type="term" value="C:cell outer membrane"/>
    <property type="evidence" value="ECO:0007669"/>
    <property type="project" value="UniProtKB-SubCell"/>
</dbReference>
<dbReference type="EMBL" id="PYVU01000421">
    <property type="protein sequence ID" value="PTB91273.1"/>
    <property type="molecule type" value="Genomic_DNA"/>
</dbReference>
<dbReference type="SUPFAM" id="SSF56935">
    <property type="entry name" value="Porins"/>
    <property type="match status" value="1"/>
</dbReference>
<name>A0A2T4DBU5_9BACT</name>
<evidence type="ECO:0000256" key="3">
    <source>
        <dbReference type="ARBA" id="ARBA00022452"/>
    </source>
</evidence>
<keyword evidence="5" id="KW-0812">Transmembrane</keyword>
<proteinExistence type="predicted"/>
<evidence type="ECO:0000256" key="10">
    <source>
        <dbReference type="ARBA" id="ARBA00023237"/>
    </source>
</evidence>
<evidence type="ECO:0000256" key="8">
    <source>
        <dbReference type="ARBA" id="ARBA00023065"/>
    </source>
</evidence>
<evidence type="ECO:0000256" key="5">
    <source>
        <dbReference type="ARBA" id="ARBA00022692"/>
    </source>
</evidence>
<evidence type="ECO:0008006" key="13">
    <source>
        <dbReference type="Google" id="ProtNLM"/>
    </source>
</evidence>